<dbReference type="HOGENOM" id="CLU_023672_0_0_4"/>
<feature type="transmembrane region" description="Helical" evidence="1">
    <location>
        <begin position="575"/>
        <end position="597"/>
    </location>
</feature>
<feature type="transmembrane region" description="Helical" evidence="1">
    <location>
        <begin position="375"/>
        <end position="395"/>
    </location>
</feature>
<proteinExistence type="predicted"/>
<dbReference type="InterPro" id="IPR011385">
    <property type="entry name" value="Site-sp_rcmbase"/>
</dbReference>
<keyword evidence="1 2" id="KW-0812">Transmembrane</keyword>
<gene>
    <name evidence="2" type="ordered locus">Mpe_A3469</name>
</gene>
<keyword evidence="1" id="KW-1133">Transmembrane helix</keyword>
<keyword evidence="1" id="KW-0472">Membrane</keyword>
<dbReference type="EMBL" id="CP000555">
    <property type="protein sequence ID" value="ABM96422.1"/>
    <property type="molecule type" value="Genomic_DNA"/>
</dbReference>
<feature type="transmembrane region" description="Helical" evidence="1">
    <location>
        <begin position="627"/>
        <end position="651"/>
    </location>
</feature>
<sequence>MNRPRLDTPRLRRKPTGRRGWDLTALLNAADPRAGMPERHLWLVRLVEWLRHPGRLREELGGDAAEPTVETTLLPLRRLRHLLNVLDRNPGPRADVVGMLRAFRSEIDLATLLADFGFAQRVAVFSEFGDRMRSRFLPATPATTDLAQLFGLLFSDPRDTEWLAAIDDATLTRLTTLFAEARPAAEPPLGWRAPFFDALLILASQVGAAGATGAVRQRMSPELLVDKPFRQLLRAAERLCEAAEGGDEAALLREAQYLRALLDACRRAADSVSQHLEEHGVSVDLVFQVDQLRARTVRVDALLACALAPAGSREREMVHLVAGLARVASERRSIRALFARQYSMLARKVAERSAETGEHYITRTRGEWWAMLRKALGGGAVLAGTTFMKFLVLALGLSAFWAGFGAGLNYAASFVLIYLLHWTVATKQPAMTAPAMAAKLDDVGNDAAVEDFVDEVAHLIRSQAAGIVGNLAMVAPVVLGVQWLATQAFGAPLVGVQDAGHVLHSLTALGPTPFYAAFTGVLLFASSLFGGWAENWFVLHQLDSAIRWNPRILARLGAPRAERWSRWWRANISGLVANISLGLMLGIVPVLAAFFALPLDVRHVTLSTGQIAAALGALGMQALREPAFWWCVAAIPLTGALNLGVSFFLAFKVAMRSRGIRVADRSRIYAALRRRLRTRFISFLLPPRAAAPAGEARGPT</sequence>
<evidence type="ECO:0000313" key="2">
    <source>
        <dbReference type="EMBL" id="ABM96422.1"/>
    </source>
</evidence>
<evidence type="ECO:0000313" key="3">
    <source>
        <dbReference type="Proteomes" id="UP000000366"/>
    </source>
</evidence>
<dbReference type="STRING" id="420662.Mpe_A3469"/>
<keyword evidence="3" id="KW-1185">Reference proteome</keyword>
<name>A2SLI3_METPP</name>
<dbReference type="Proteomes" id="UP000000366">
    <property type="component" value="Chromosome"/>
</dbReference>
<dbReference type="KEGG" id="mpt:Mpe_A3469"/>
<evidence type="ECO:0000256" key="1">
    <source>
        <dbReference type="SAM" id="Phobius"/>
    </source>
</evidence>
<dbReference type="PIRSF" id="PIRSF015380">
    <property type="entry name" value="Site-sp_rcmb"/>
    <property type="match status" value="1"/>
</dbReference>
<feature type="transmembrane region" description="Helical" evidence="1">
    <location>
        <begin position="514"/>
        <end position="533"/>
    </location>
</feature>
<dbReference type="eggNOG" id="COG4389">
    <property type="taxonomic scope" value="Bacteria"/>
</dbReference>
<accession>A2SLI3</accession>
<protein>
    <submittedName>
        <fullName evidence="2">Putative site-specific recombinase transmembrane protein</fullName>
    </submittedName>
</protein>
<dbReference type="AlphaFoldDB" id="A2SLI3"/>
<dbReference type="Pfam" id="PF10136">
    <property type="entry name" value="SpecificRecomb"/>
    <property type="match status" value="1"/>
</dbReference>
<organism evidence="2 3">
    <name type="scientific">Methylibium petroleiphilum (strain ATCC BAA-1232 / LMG 22953 / PM1)</name>
    <dbReference type="NCBI Taxonomy" id="420662"/>
    <lineage>
        <taxon>Bacteria</taxon>
        <taxon>Pseudomonadati</taxon>
        <taxon>Pseudomonadota</taxon>
        <taxon>Betaproteobacteria</taxon>
        <taxon>Burkholderiales</taxon>
        <taxon>Sphaerotilaceae</taxon>
        <taxon>Methylibium</taxon>
    </lineage>
</organism>
<feature type="transmembrane region" description="Helical" evidence="1">
    <location>
        <begin position="401"/>
        <end position="421"/>
    </location>
</feature>
<feature type="transmembrane region" description="Helical" evidence="1">
    <location>
        <begin position="467"/>
        <end position="485"/>
    </location>
</feature>
<reference evidence="2 3" key="1">
    <citation type="journal article" date="2007" name="J. Bacteriol.">
        <title>Whole-genome analysis of the methyl tert-butyl ether-degrading beta-proteobacterium Methylibium petroleiphilum PM1.</title>
        <authorList>
            <person name="Kane S.R."/>
            <person name="Chakicherla A.Y."/>
            <person name="Chain P.S.G."/>
            <person name="Schmidt R."/>
            <person name="Shin M.W."/>
            <person name="Legler T.C."/>
            <person name="Scow K.M."/>
            <person name="Larimer F.W."/>
            <person name="Lucas S.M."/>
            <person name="Richardson P.M."/>
            <person name="Hristova K.R."/>
        </authorList>
    </citation>
    <scope>NUCLEOTIDE SEQUENCE [LARGE SCALE GENOMIC DNA]</scope>
    <source>
        <strain evidence="3">ATCC BAA-1232 / LMG 22953 / PM1</strain>
    </source>
</reference>